<feature type="transmembrane region" description="Helical" evidence="2">
    <location>
        <begin position="252"/>
        <end position="272"/>
    </location>
</feature>
<dbReference type="InterPro" id="IPR052528">
    <property type="entry name" value="Sugar_transport-like"/>
</dbReference>
<feature type="transmembrane region" description="Helical" evidence="2">
    <location>
        <begin position="104"/>
        <end position="126"/>
    </location>
</feature>
<evidence type="ECO:0000256" key="1">
    <source>
        <dbReference type="ARBA" id="ARBA00004651"/>
    </source>
</evidence>
<evidence type="ECO:0000313" key="3">
    <source>
        <dbReference type="EMBL" id="SFS67057.1"/>
    </source>
</evidence>
<dbReference type="AlphaFoldDB" id="A0A1I6RQQ5"/>
<feature type="transmembrane region" description="Helical" evidence="2">
    <location>
        <begin position="138"/>
        <end position="161"/>
    </location>
</feature>
<dbReference type="GO" id="GO:0005886">
    <property type="term" value="C:plasma membrane"/>
    <property type="evidence" value="ECO:0007669"/>
    <property type="project" value="UniProtKB-SubCell"/>
</dbReference>
<feature type="transmembrane region" description="Helical" evidence="2">
    <location>
        <begin position="353"/>
        <end position="371"/>
    </location>
</feature>
<keyword evidence="2" id="KW-1133">Transmembrane helix</keyword>
<keyword evidence="2" id="KW-0812">Transmembrane</keyword>
<feature type="transmembrane region" description="Helical" evidence="2">
    <location>
        <begin position="173"/>
        <end position="192"/>
    </location>
</feature>
<keyword evidence="2" id="KW-0472">Membrane</keyword>
<dbReference type="SUPFAM" id="SSF103473">
    <property type="entry name" value="MFS general substrate transporter"/>
    <property type="match status" value="1"/>
</dbReference>
<sequence>MRLFGDTDRLDRSAWLLLLISGLFAISTALSNTFVNVYFWKIKNDFGMIGQFHLANYLMMAVTFIFAGRLAKQVDRVIAIRIGVVLLAAFYLSVLLMGKDAVNHVLLLGSFLGIGSGFFWLSFNVLYFEITEKYNRDIFNGFSGLFTSIAGIIAPLISGWVITHIDHFTGYRIIFSLSLLVFLAAVAVSFMLQRRSANGHYQLSEILKLCRKPGKGNHWFWVNLAMIAQGMREGLFAFLISLLIYVATRDEFALGSYLTVSSLSGLIAYFIVGRYMRISWRDESILVGTMMLGIVALPLVWHIEAWTLVILGVGSALFYPIYMVPLTSAVFDVIGESQETAELRVEYVVARELALNIGRIFAVLVFLWWVTRMPTMIQLRWLIIPFSFVQVITWVMIRKVPLLEQE</sequence>
<gene>
    <name evidence="3" type="ORF">SAMN05444972_105302</name>
</gene>
<dbReference type="InterPro" id="IPR011701">
    <property type="entry name" value="MFS"/>
</dbReference>
<dbReference type="InterPro" id="IPR036259">
    <property type="entry name" value="MFS_trans_sf"/>
</dbReference>
<dbReference type="OrthoDB" id="2086294at2"/>
<feature type="transmembrane region" description="Helical" evidence="2">
    <location>
        <begin position="54"/>
        <end position="71"/>
    </location>
</feature>
<feature type="transmembrane region" description="Helical" evidence="2">
    <location>
        <begin position="12"/>
        <end position="34"/>
    </location>
</feature>
<protein>
    <submittedName>
        <fullName evidence="3">MFS transporter, YQGE family, putative transporter</fullName>
    </submittedName>
</protein>
<feature type="transmembrane region" description="Helical" evidence="2">
    <location>
        <begin position="220"/>
        <end position="246"/>
    </location>
</feature>
<name>A0A1I6RQQ5_9BACL</name>
<evidence type="ECO:0000313" key="4">
    <source>
        <dbReference type="Proteomes" id="UP000198660"/>
    </source>
</evidence>
<dbReference type="PANTHER" id="PTHR23526">
    <property type="entry name" value="INTEGRAL MEMBRANE TRANSPORT PROTEIN-RELATED"/>
    <property type="match status" value="1"/>
</dbReference>
<proteinExistence type="predicted"/>
<dbReference type="EMBL" id="FPAA01000005">
    <property type="protein sequence ID" value="SFS67057.1"/>
    <property type="molecule type" value="Genomic_DNA"/>
</dbReference>
<feature type="transmembrane region" description="Helical" evidence="2">
    <location>
        <begin position="78"/>
        <end position="98"/>
    </location>
</feature>
<evidence type="ECO:0000256" key="2">
    <source>
        <dbReference type="SAM" id="Phobius"/>
    </source>
</evidence>
<accession>A0A1I6RQQ5</accession>
<feature type="transmembrane region" description="Helical" evidence="2">
    <location>
        <begin position="309"/>
        <end position="333"/>
    </location>
</feature>
<dbReference type="Pfam" id="PF07690">
    <property type="entry name" value="MFS_1"/>
    <property type="match status" value="1"/>
</dbReference>
<dbReference type="Gene3D" id="1.20.1250.20">
    <property type="entry name" value="MFS general substrate transporter like domains"/>
    <property type="match status" value="1"/>
</dbReference>
<dbReference type="PANTHER" id="PTHR23526:SF2">
    <property type="entry name" value="MAJOR FACILITATOR SUPERFAMILY (MFS) PROFILE DOMAIN-CONTAINING PROTEIN"/>
    <property type="match status" value="1"/>
</dbReference>
<dbReference type="RefSeq" id="WP_091836667.1">
    <property type="nucleotide sequence ID" value="NZ_FPAA01000005.1"/>
</dbReference>
<dbReference type="GO" id="GO:0022857">
    <property type="term" value="F:transmembrane transporter activity"/>
    <property type="evidence" value="ECO:0007669"/>
    <property type="project" value="InterPro"/>
</dbReference>
<comment type="subcellular location">
    <subcellularLocation>
        <location evidence="1">Cell membrane</location>
        <topology evidence="1">Multi-pass membrane protein</topology>
    </subcellularLocation>
</comment>
<feature type="transmembrane region" description="Helical" evidence="2">
    <location>
        <begin position="377"/>
        <end position="397"/>
    </location>
</feature>
<feature type="transmembrane region" description="Helical" evidence="2">
    <location>
        <begin position="284"/>
        <end position="303"/>
    </location>
</feature>
<dbReference type="Proteomes" id="UP000198660">
    <property type="component" value="Unassembled WGS sequence"/>
</dbReference>
<reference evidence="4" key="1">
    <citation type="submission" date="2016-10" db="EMBL/GenBank/DDBJ databases">
        <authorList>
            <person name="Varghese N."/>
            <person name="Submissions S."/>
        </authorList>
    </citation>
    <scope>NUCLEOTIDE SEQUENCE [LARGE SCALE GENOMIC DNA]</scope>
    <source>
        <strain evidence="4">DSM 45789</strain>
    </source>
</reference>
<organism evidence="3 4">
    <name type="scientific">Marininema halotolerans</name>
    <dbReference type="NCBI Taxonomy" id="1155944"/>
    <lineage>
        <taxon>Bacteria</taxon>
        <taxon>Bacillati</taxon>
        <taxon>Bacillota</taxon>
        <taxon>Bacilli</taxon>
        <taxon>Bacillales</taxon>
        <taxon>Thermoactinomycetaceae</taxon>
        <taxon>Marininema</taxon>
    </lineage>
</organism>
<keyword evidence="4" id="KW-1185">Reference proteome</keyword>